<dbReference type="PANTHER" id="PTHR34385">
    <property type="entry name" value="D-ALANYL-D-ALANINE CARBOXYPEPTIDASE"/>
    <property type="match status" value="1"/>
</dbReference>
<organism evidence="3 4">
    <name type="scientific">Niallia oryzisoli</name>
    <dbReference type="NCBI Taxonomy" id="1737571"/>
    <lineage>
        <taxon>Bacteria</taxon>
        <taxon>Bacillati</taxon>
        <taxon>Bacillota</taxon>
        <taxon>Bacilli</taxon>
        <taxon>Bacillales</taxon>
        <taxon>Bacillaceae</taxon>
        <taxon>Niallia</taxon>
    </lineage>
</organism>
<evidence type="ECO:0000313" key="3">
    <source>
        <dbReference type="EMBL" id="WVX78963.1"/>
    </source>
</evidence>
<feature type="compositionally biased region" description="Basic and acidic residues" evidence="1">
    <location>
        <begin position="53"/>
        <end position="65"/>
    </location>
</feature>
<dbReference type="PANTHER" id="PTHR34385:SF1">
    <property type="entry name" value="PEPTIDOGLYCAN L-ALANYL-D-GLUTAMATE ENDOPEPTIDASE CWLK"/>
    <property type="match status" value="1"/>
</dbReference>
<name>A0ABZ2CAT9_9BACI</name>
<dbReference type="InterPro" id="IPR009045">
    <property type="entry name" value="Zn_M74/Hedgehog-like"/>
</dbReference>
<sequence>MKKLAATIGSLVLLTGCNGIPFLEKENVKHEEQAAIQEQDQSELTEDNAITSENDKGSTKTENDGVKGDLVLESVYFNDISVVNGKNVIQNPTNMMVLVNKEFALPDGYEPDDLVRPNVAFSFGDQDIEKSYLRKEAAAALEKMFADAASNGIQLFAVSGYRSYDRQQEVFNSEVSRVGEEQAIQAVAVPGFSEHQTGLSMDISSKSAGLALTEQFGKTAEGKWLKENAHRFGFILRYPKGKENITDYQYESWHFRYVGKKAATDIYKNDLTLEEYFNKVKKV</sequence>
<accession>A0ABZ2CAT9</accession>
<dbReference type="RefSeq" id="WP_338447897.1">
    <property type="nucleotide sequence ID" value="NZ_CP137640.1"/>
</dbReference>
<evidence type="ECO:0000313" key="4">
    <source>
        <dbReference type="Proteomes" id="UP001357223"/>
    </source>
</evidence>
<keyword evidence="4" id="KW-1185">Reference proteome</keyword>
<feature type="region of interest" description="Disordered" evidence="1">
    <location>
        <begin position="31"/>
        <end position="65"/>
    </location>
</feature>
<dbReference type="InterPro" id="IPR003709">
    <property type="entry name" value="VanY-like_core_dom"/>
</dbReference>
<evidence type="ECO:0000259" key="2">
    <source>
        <dbReference type="Pfam" id="PF02557"/>
    </source>
</evidence>
<dbReference type="InterPro" id="IPR052179">
    <property type="entry name" value="DD-CPase-like"/>
</dbReference>
<dbReference type="EMBL" id="CP137640">
    <property type="protein sequence ID" value="WVX78963.1"/>
    <property type="molecule type" value="Genomic_DNA"/>
</dbReference>
<evidence type="ECO:0000256" key="1">
    <source>
        <dbReference type="SAM" id="MobiDB-lite"/>
    </source>
</evidence>
<proteinExistence type="predicted"/>
<dbReference type="InterPro" id="IPR058193">
    <property type="entry name" value="VanY/YodJ_core_dom"/>
</dbReference>
<protein>
    <submittedName>
        <fullName evidence="3">M15 family metallopeptidase</fullName>
    </submittedName>
</protein>
<dbReference type="Gene3D" id="3.30.1380.10">
    <property type="match status" value="1"/>
</dbReference>
<dbReference type="Pfam" id="PF02557">
    <property type="entry name" value="VanY"/>
    <property type="match status" value="1"/>
</dbReference>
<feature type="domain" description="D-alanyl-D-alanine carboxypeptidase-like core" evidence="2">
    <location>
        <begin position="131"/>
        <end position="260"/>
    </location>
</feature>
<dbReference type="PROSITE" id="PS51257">
    <property type="entry name" value="PROKAR_LIPOPROTEIN"/>
    <property type="match status" value="1"/>
</dbReference>
<dbReference type="SUPFAM" id="SSF55166">
    <property type="entry name" value="Hedgehog/DD-peptidase"/>
    <property type="match status" value="1"/>
</dbReference>
<reference evidence="3 4" key="1">
    <citation type="submission" date="2023-10" db="EMBL/GenBank/DDBJ databases">
        <title>Niallia locisalis sp.nov. isolated from a salt pond sample.</title>
        <authorList>
            <person name="Li X.-J."/>
            <person name="Dong L."/>
        </authorList>
    </citation>
    <scope>NUCLEOTIDE SEQUENCE [LARGE SCALE GENOMIC DNA]</scope>
    <source>
        <strain evidence="3 4">DSM 29761</strain>
    </source>
</reference>
<dbReference type="CDD" id="cd14852">
    <property type="entry name" value="LD-carboxypeptidase"/>
    <property type="match status" value="1"/>
</dbReference>
<gene>
    <name evidence="3" type="ORF">R4Z09_16785</name>
</gene>
<dbReference type="Proteomes" id="UP001357223">
    <property type="component" value="Chromosome"/>
</dbReference>